<proteinExistence type="predicted"/>
<evidence type="ECO:0000256" key="4">
    <source>
        <dbReference type="SAM" id="Phobius"/>
    </source>
</evidence>
<evidence type="ECO:0000259" key="5">
    <source>
        <dbReference type="Pfam" id="PF07730"/>
    </source>
</evidence>
<keyword evidence="4" id="KW-0812">Transmembrane</keyword>
<evidence type="ECO:0000256" key="1">
    <source>
        <dbReference type="ARBA" id="ARBA00022679"/>
    </source>
</evidence>
<dbReference type="Gene3D" id="1.20.5.1930">
    <property type="match status" value="1"/>
</dbReference>
<keyword evidence="3" id="KW-0902">Two-component regulatory system</keyword>
<keyword evidence="4" id="KW-1133">Transmembrane helix</keyword>
<dbReference type="KEGG" id="nik:F5I99_10270"/>
<dbReference type="InterPro" id="IPR050482">
    <property type="entry name" value="Sensor_HK_TwoCompSys"/>
</dbReference>
<keyword evidence="1" id="KW-0808">Transferase</keyword>
<feature type="transmembrane region" description="Helical" evidence="4">
    <location>
        <begin position="94"/>
        <end position="118"/>
    </location>
</feature>
<dbReference type="GO" id="GO:0000155">
    <property type="term" value="F:phosphorelay sensor kinase activity"/>
    <property type="evidence" value="ECO:0007669"/>
    <property type="project" value="InterPro"/>
</dbReference>
<dbReference type="PANTHER" id="PTHR24421:SF59">
    <property type="entry name" value="OXYGEN SENSOR HISTIDINE KINASE NREB"/>
    <property type="match status" value="1"/>
</dbReference>
<feature type="transmembrane region" description="Helical" evidence="4">
    <location>
        <begin position="124"/>
        <end position="142"/>
    </location>
</feature>
<gene>
    <name evidence="6" type="ORF">F5I99_10270</name>
</gene>
<evidence type="ECO:0000313" key="6">
    <source>
        <dbReference type="EMBL" id="QEW06859.1"/>
    </source>
</evidence>
<dbReference type="InterPro" id="IPR036890">
    <property type="entry name" value="HATPase_C_sf"/>
</dbReference>
<reference evidence="6 7" key="1">
    <citation type="submission" date="2019-09" db="EMBL/GenBank/DDBJ databases">
        <title>Nitrincola iocasae sp. nov., a bacterium isolated from the sediment collected at a cold seep field in South China Sea.</title>
        <authorList>
            <person name="Zhang H."/>
            <person name="Wang H."/>
            <person name="Li C."/>
        </authorList>
    </citation>
    <scope>NUCLEOTIDE SEQUENCE [LARGE SCALE GENOMIC DNA]</scope>
    <source>
        <strain evidence="6 7">KXZD1103</strain>
    </source>
</reference>
<evidence type="ECO:0000313" key="7">
    <source>
        <dbReference type="Proteomes" id="UP000325606"/>
    </source>
</evidence>
<keyword evidence="7" id="KW-1185">Reference proteome</keyword>
<keyword evidence="4" id="KW-0472">Membrane</keyword>
<dbReference type="EMBL" id="CP044222">
    <property type="protein sequence ID" value="QEW06859.1"/>
    <property type="molecule type" value="Genomic_DNA"/>
</dbReference>
<dbReference type="AlphaFoldDB" id="A0A5J6LDV9"/>
<dbReference type="PANTHER" id="PTHR24421">
    <property type="entry name" value="NITRATE/NITRITE SENSOR PROTEIN NARX-RELATED"/>
    <property type="match status" value="1"/>
</dbReference>
<feature type="transmembrane region" description="Helical" evidence="4">
    <location>
        <begin position="149"/>
        <end position="167"/>
    </location>
</feature>
<dbReference type="GO" id="GO:0016020">
    <property type="term" value="C:membrane"/>
    <property type="evidence" value="ECO:0007669"/>
    <property type="project" value="InterPro"/>
</dbReference>
<dbReference type="InterPro" id="IPR011712">
    <property type="entry name" value="Sig_transdc_His_kin_sub3_dim/P"/>
</dbReference>
<organism evidence="6 7">
    <name type="scientific">Nitrincola iocasae</name>
    <dbReference type="NCBI Taxonomy" id="2614693"/>
    <lineage>
        <taxon>Bacteria</taxon>
        <taxon>Pseudomonadati</taxon>
        <taxon>Pseudomonadota</taxon>
        <taxon>Gammaproteobacteria</taxon>
        <taxon>Oceanospirillales</taxon>
        <taxon>Oceanospirillaceae</taxon>
        <taxon>Nitrincola</taxon>
    </lineage>
</organism>
<dbReference type="SUPFAM" id="SSF55874">
    <property type="entry name" value="ATPase domain of HSP90 chaperone/DNA topoisomerase II/histidine kinase"/>
    <property type="match status" value="1"/>
</dbReference>
<evidence type="ECO:0000256" key="2">
    <source>
        <dbReference type="ARBA" id="ARBA00022777"/>
    </source>
</evidence>
<feature type="transmembrane region" description="Helical" evidence="4">
    <location>
        <begin position="23"/>
        <end position="44"/>
    </location>
</feature>
<feature type="domain" description="Signal transduction histidine kinase subgroup 3 dimerisation and phosphoacceptor" evidence="5">
    <location>
        <begin position="202"/>
        <end position="264"/>
    </location>
</feature>
<sequence length="388" mass="44092">MRTDPDLWNTIPMTRNLTARHQIIDLILELIAWTFVVLLTLYLWKLDYPEVHNRLNFTPVNLTFAITCFLLYIAGAIWRIFAKSTRYKGLILQCICLFILIYLFPNGILVILAIRLVANLNEYLPTYIVLLIALGIPLIYFLQIPGEFAWFNIILFSLFNLFALYASNRMLDERKAKQLNTDLLRELRATQSMLSTTARQDERLRIARDLHDGLGHHIAALSIQLEVAKQLSSDKAHPHICKAQRVAHQLLNDIQTAVSDIRQSHPLELHAALVALTQNLDRLDVQLNIAADLRITNARTAEVIFRAAQEAITNVLKHSAADTCLLSLEQKEGQLLLSCEDNGPVLTPIKFGNGLMGMTERVQELNGNLTWVADNRGFKLRIEIPESI</sequence>
<dbReference type="Gene3D" id="3.30.565.10">
    <property type="entry name" value="Histidine kinase-like ATPase, C-terminal domain"/>
    <property type="match status" value="1"/>
</dbReference>
<dbReference type="Pfam" id="PF07730">
    <property type="entry name" value="HisKA_3"/>
    <property type="match status" value="1"/>
</dbReference>
<dbReference type="CDD" id="cd16917">
    <property type="entry name" value="HATPase_UhpB-NarQ-NarX-like"/>
    <property type="match status" value="1"/>
</dbReference>
<name>A0A5J6LDV9_9GAMM</name>
<keyword evidence="2" id="KW-0418">Kinase</keyword>
<dbReference type="Proteomes" id="UP000325606">
    <property type="component" value="Chromosome"/>
</dbReference>
<accession>A0A5J6LDV9</accession>
<protein>
    <recommendedName>
        <fullName evidence="5">Signal transduction histidine kinase subgroup 3 dimerisation and phosphoacceptor domain-containing protein</fullName>
    </recommendedName>
</protein>
<feature type="transmembrane region" description="Helical" evidence="4">
    <location>
        <begin position="64"/>
        <end position="82"/>
    </location>
</feature>
<evidence type="ECO:0000256" key="3">
    <source>
        <dbReference type="ARBA" id="ARBA00023012"/>
    </source>
</evidence>
<dbReference type="RefSeq" id="WP_151055711.1">
    <property type="nucleotide sequence ID" value="NZ_CP044222.1"/>
</dbReference>
<dbReference type="GO" id="GO:0046983">
    <property type="term" value="F:protein dimerization activity"/>
    <property type="evidence" value="ECO:0007669"/>
    <property type="project" value="InterPro"/>
</dbReference>